<dbReference type="PANTHER" id="PTHR35848:SF9">
    <property type="entry name" value="SLL1358 PROTEIN"/>
    <property type="match status" value="1"/>
</dbReference>
<feature type="domain" description="Cupin type-2" evidence="2">
    <location>
        <begin position="52"/>
        <end position="122"/>
    </location>
</feature>
<reference evidence="3 4" key="1">
    <citation type="submission" date="2019-06" db="EMBL/GenBank/DDBJ databases">
        <title>A novel bacterium of genus Amaricoccus, isolated from marine sediment.</title>
        <authorList>
            <person name="Huang H."/>
            <person name="Mo K."/>
            <person name="Hu Y."/>
        </authorList>
    </citation>
    <scope>NUCLEOTIDE SEQUENCE [LARGE SCALE GENOMIC DNA]</scope>
    <source>
        <strain evidence="3 4">HB172011</strain>
    </source>
</reference>
<dbReference type="Pfam" id="PF07883">
    <property type="entry name" value="Cupin_2"/>
    <property type="match status" value="1"/>
</dbReference>
<evidence type="ECO:0000259" key="2">
    <source>
        <dbReference type="Pfam" id="PF07883"/>
    </source>
</evidence>
<dbReference type="RefSeq" id="WP_140456103.1">
    <property type="nucleotide sequence ID" value="NZ_VFRP01000038.1"/>
</dbReference>
<dbReference type="PANTHER" id="PTHR35848">
    <property type="entry name" value="OXALATE-BINDING PROTEIN"/>
    <property type="match status" value="1"/>
</dbReference>
<protein>
    <submittedName>
        <fullName evidence="3">Cupin domain-containing protein</fullName>
    </submittedName>
</protein>
<keyword evidence="4" id="KW-1185">Reference proteome</keyword>
<dbReference type="EMBL" id="VFRP01000038">
    <property type="protein sequence ID" value="TPE46887.1"/>
    <property type="molecule type" value="Genomic_DNA"/>
</dbReference>
<evidence type="ECO:0000313" key="3">
    <source>
        <dbReference type="EMBL" id="TPE46887.1"/>
    </source>
</evidence>
<dbReference type="InterPro" id="IPR051610">
    <property type="entry name" value="GPI/OXD"/>
</dbReference>
<dbReference type="InterPro" id="IPR011051">
    <property type="entry name" value="RmlC_Cupin_sf"/>
</dbReference>
<dbReference type="AlphaFoldDB" id="A0A501WIC3"/>
<dbReference type="CDD" id="cd02224">
    <property type="entry name" value="cupin_SPO2919-like"/>
    <property type="match status" value="1"/>
</dbReference>
<evidence type="ECO:0000313" key="4">
    <source>
        <dbReference type="Proteomes" id="UP000319255"/>
    </source>
</evidence>
<name>A0A501WIC3_9RHOB</name>
<dbReference type="GO" id="GO:0046872">
    <property type="term" value="F:metal ion binding"/>
    <property type="evidence" value="ECO:0007669"/>
    <property type="project" value="UniProtKB-KW"/>
</dbReference>
<gene>
    <name evidence="3" type="ORF">FJM51_21080</name>
</gene>
<proteinExistence type="predicted"/>
<sequence>MTAQPRTPLDALDAPPRMRPSNYPAPFAAKVAGRVKRPLGDAFGLTKFGVNLTTLPPGGQSALLHRHSRQEEFVYVLEGAPTLRTDAGEFPLGPGMCVGFPANGVAHHLINRTEAEVRYLEIGDRDPEDRGDYPEDDLVAVFSAEGWRFTRKDGTPW</sequence>
<dbReference type="SUPFAM" id="SSF51182">
    <property type="entry name" value="RmlC-like cupins"/>
    <property type="match status" value="1"/>
</dbReference>
<dbReference type="InterPro" id="IPR013096">
    <property type="entry name" value="Cupin_2"/>
</dbReference>
<organism evidence="3 4">
    <name type="scientific">Amaricoccus solimangrovi</name>
    <dbReference type="NCBI Taxonomy" id="2589815"/>
    <lineage>
        <taxon>Bacteria</taxon>
        <taxon>Pseudomonadati</taxon>
        <taxon>Pseudomonadota</taxon>
        <taxon>Alphaproteobacteria</taxon>
        <taxon>Rhodobacterales</taxon>
        <taxon>Paracoccaceae</taxon>
        <taxon>Amaricoccus</taxon>
    </lineage>
</organism>
<keyword evidence="1" id="KW-0479">Metal-binding</keyword>
<dbReference type="InterPro" id="IPR014710">
    <property type="entry name" value="RmlC-like_jellyroll"/>
</dbReference>
<dbReference type="Proteomes" id="UP000319255">
    <property type="component" value="Unassembled WGS sequence"/>
</dbReference>
<evidence type="ECO:0000256" key="1">
    <source>
        <dbReference type="ARBA" id="ARBA00022723"/>
    </source>
</evidence>
<dbReference type="Gene3D" id="2.60.120.10">
    <property type="entry name" value="Jelly Rolls"/>
    <property type="match status" value="1"/>
</dbReference>
<comment type="caution">
    <text evidence="3">The sequence shown here is derived from an EMBL/GenBank/DDBJ whole genome shotgun (WGS) entry which is preliminary data.</text>
</comment>
<accession>A0A501WIC3</accession>
<dbReference type="OrthoDB" id="5290459at2"/>